<gene>
    <name evidence="1" type="ORF">SAMN06295912_11558</name>
</gene>
<dbReference type="AlphaFoldDB" id="A0A239H6S9"/>
<organism evidence="1 2">
    <name type="scientific">Edaphosphingomonas laterariae</name>
    <dbReference type="NCBI Taxonomy" id="861865"/>
    <lineage>
        <taxon>Bacteria</taxon>
        <taxon>Pseudomonadati</taxon>
        <taxon>Pseudomonadota</taxon>
        <taxon>Alphaproteobacteria</taxon>
        <taxon>Sphingomonadales</taxon>
        <taxon>Rhizorhabdaceae</taxon>
        <taxon>Edaphosphingomonas</taxon>
    </lineage>
</organism>
<keyword evidence="2" id="KW-1185">Reference proteome</keyword>
<accession>A0A239H6S9</accession>
<sequence length="53" mass="6020">MEGPEAMREEADRARRIAARSHNEGLIKTLSDYADELERRIAQWHAGAEAARL</sequence>
<protein>
    <submittedName>
        <fullName evidence="1">Uncharacterized protein</fullName>
    </submittedName>
</protein>
<dbReference type="RefSeq" id="WP_179220842.1">
    <property type="nucleotide sequence ID" value="NZ_FZOS01000015.1"/>
</dbReference>
<evidence type="ECO:0000313" key="2">
    <source>
        <dbReference type="Proteomes" id="UP000198281"/>
    </source>
</evidence>
<evidence type="ECO:0000313" key="1">
    <source>
        <dbReference type="EMBL" id="SNS77136.1"/>
    </source>
</evidence>
<name>A0A239H6S9_9SPHN</name>
<proteinExistence type="predicted"/>
<reference evidence="2" key="1">
    <citation type="submission" date="2017-06" db="EMBL/GenBank/DDBJ databases">
        <authorList>
            <person name="Varghese N."/>
            <person name="Submissions S."/>
        </authorList>
    </citation>
    <scope>NUCLEOTIDE SEQUENCE [LARGE SCALE GENOMIC DNA]</scope>
    <source>
        <strain evidence="2">LNB2</strain>
    </source>
</reference>
<dbReference type="EMBL" id="FZOS01000015">
    <property type="protein sequence ID" value="SNS77136.1"/>
    <property type="molecule type" value="Genomic_DNA"/>
</dbReference>
<dbReference type="Proteomes" id="UP000198281">
    <property type="component" value="Unassembled WGS sequence"/>
</dbReference>